<dbReference type="InterPro" id="IPR031365">
    <property type="entry name" value="CMIP6"/>
</dbReference>
<protein>
    <submittedName>
        <fullName evidence="1">Uncharacterized protein</fullName>
    </submittedName>
</protein>
<accession>A0A401PB62</accession>
<dbReference type="Pfam" id="PF15667">
    <property type="entry name" value="CMIP6"/>
    <property type="match status" value="1"/>
</dbReference>
<comment type="caution">
    <text evidence="1">The sequence shown here is derived from an EMBL/GenBank/DDBJ whole genome shotgun (WGS) entry which is preliminary data.</text>
</comment>
<keyword evidence="2" id="KW-1185">Reference proteome</keyword>
<dbReference type="PANTHER" id="PTHR35087:SF1">
    <property type="entry name" value="RIKEN CDNA 4930505A04 GENE"/>
    <property type="match status" value="1"/>
</dbReference>
<name>A0A401PB62_SCYTO</name>
<organism evidence="1 2">
    <name type="scientific">Scyliorhinus torazame</name>
    <name type="common">Cloudy catshark</name>
    <name type="synonym">Catulus torazame</name>
    <dbReference type="NCBI Taxonomy" id="75743"/>
    <lineage>
        <taxon>Eukaryota</taxon>
        <taxon>Metazoa</taxon>
        <taxon>Chordata</taxon>
        <taxon>Craniata</taxon>
        <taxon>Vertebrata</taxon>
        <taxon>Chondrichthyes</taxon>
        <taxon>Elasmobranchii</taxon>
        <taxon>Galeomorphii</taxon>
        <taxon>Galeoidea</taxon>
        <taxon>Carcharhiniformes</taxon>
        <taxon>Scyliorhinidae</taxon>
        <taxon>Scyliorhinus</taxon>
    </lineage>
</organism>
<dbReference type="OrthoDB" id="9971371at2759"/>
<dbReference type="EMBL" id="BFAA01001797">
    <property type="protein sequence ID" value="GCB70358.1"/>
    <property type="molecule type" value="Genomic_DNA"/>
</dbReference>
<dbReference type="PANTHER" id="PTHR35087">
    <property type="entry name" value="SIMILAR TO HYPOTHETICAL PROTEIN FLJ40298"/>
    <property type="match status" value="1"/>
</dbReference>
<dbReference type="STRING" id="75743.A0A401PB62"/>
<evidence type="ECO:0000313" key="2">
    <source>
        <dbReference type="Proteomes" id="UP000288216"/>
    </source>
</evidence>
<gene>
    <name evidence="1" type="ORF">scyTo_0005657</name>
</gene>
<dbReference type="AlphaFoldDB" id="A0A401PB62"/>
<feature type="non-terminal residue" evidence="1">
    <location>
        <position position="1"/>
    </location>
</feature>
<evidence type="ECO:0000313" key="1">
    <source>
        <dbReference type="EMBL" id="GCB70358.1"/>
    </source>
</evidence>
<proteinExistence type="predicted"/>
<sequence>PVEWKKQRHGAFVCTQINPQSGKIAPRGEETFLLTGGSHSVEQLKEEKGNMGGNILASPKLCSMNLQQMLCSGTCLSKPDREEAAKAYTRIRAEGQNSLQSQTDEVHGGLSEQQQVALDAMSTTKQKSSSVGTAVSTPLHLKRVISQTNHSHVLVSDNTKHKLTAVST</sequence>
<reference evidence="1 2" key="1">
    <citation type="journal article" date="2018" name="Nat. Ecol. Evol.">
        <title>Shark genomes provide insights into elasmobranch evolution and the origin of vertebrates.</title>
        <authorList>
            <person name="Hara Y"/>
            <person name="Yamaguchi K"/>
            <person name="Onimaru K"/>
            <person name="Kadota M"/>
            <person name="Koyanagi M"/>
            <person name="Keeley SD"/>
            <person name="Tatsumi K"/>
            <person name="Tanaka K"/>
            <person name="Motone F"/>
            <person name="Kageyama Y"/>
            <person name="Nozu R"/>
            <person name="Adachi N"/>
            <person name="Nishimura O"/>
            <person name="Nakagawa R"/>
            <person name="Tanegashima C"/>
            <person name="Kiyatake I"/>
            <person name="Matsumoto R"/>
            <person name="Murakumo K"/>
            <person name="Nishida K"/>
            <person name="Terakita A"/>
            <person name="Kuratani S"/>
            <person name="Sato K"/>
            <person name="Hyodo S Kuraku.S."/>
        </authorList>
    </citation>
    <scope>NUCLEOTIDE SEQUENCE [LARGE SCALE GENOMIC DNA]</scope>
</reference>
<dbReference type="Proteomes" id="UP000288216">
    <property type="component" value="Unassembled WGS sequence"/>
</dbReference>